<dbReference type="RefSeq" id="WP_004589701.1">
    <property type="nucleotide sequence ID" value="NZ_APMM01000001.1"/>
</dbReference>
<evidence type="ECO:0000256" key="2">
    <source>
        <dbReference type="ARBA" id="ARBA00001966"/>
    </source>
</evidence>
<comment type="cofactor">
    <cofactor evidence="2">
        <name>[4Fe-4S] cluster</name>
        <dbReference type="ChEBI" id="CHEBI:49883"/>
    </cofactor>
</comment>
<reference evidence="7 8" key="1">
    <citation type="journal article" date="2013" name="Genome Announc.">
        <title>Draft Genome Sequence of a Highly Flagellated, Fast-Swimming Archaeon, Methanocaldococcus villosus Strain KIN24-T80 (DSM 22612).</title>
        <authorList>
            <person name="Thennarasu S."/>
            <person name="Polireddy D."/>
            <person name="Antony A."/>
            <person name="Yada M.R."/>
            <person name="Algarawi S."/>
            <person name="Sivakumar N."/>
        </authorList>
    </citation>
    <scope>NUCLEOTIDE SEQUENCE [LARGE SCALE GENOMIC DNA]</scope>
    <source>
        <strain evidence="7 8">KIN24-T80</strain>
    </source>
</reference>
<dbReference type="Proteomes" id="UP000053695">
    <property type="component" value="Unassembled WGS sequence"/>
</dbReference>
<dbReference type="PATRIC" id="fig|1069083.5.peg.8"/>
<dbReference type="InterPro" id="IPR051796">
    <property type="entry name" value="ISF_SsuE-like"/>
</dbReference>
<feature type="domain" description="NADPH-dependent FMN reductase-like" evidence="6">
    <location>
        <begin position="1"/>
        <end position="155"/>
    </location>
</feature>
<sequence>MKVLGISGSPRLEGTHFAVNYALNYLKEKGAEVKYLTVHKKKINFCIHCDFCIKKREGCVFKDDMLEFYEAMEWADGIIIGTPVYQGTVSAQIKAVMDRTRAILAKNPNIFKNKVGMAIAVGGDRSGGQEIALRTIHDFFIINGIIPVSGGSFGANLGASLWSRDKGKEGVKEDEEGLRSLRKTLKRFLEMLEVRP</sequence>
<dbReference type="SUPFAM" id="SSF52218">
    <property type="entry name" value="Flavoproteins"/>
    <property type="match status" value="1"/>
</dbReference>
<comment type="cofactor">
    <cofactor evidence="1">
        <name>FMN</name>
        <dbReference type="ChEBI" id="CHEBI:58210"/>
    </cofactor>
</comment>
<dbReference type="AlphaFoldDB" id="N6VSE1"/>
<keyword evidence="3" id="KW-0285">Flavoprotein</keyword>
<comment type="caution">
    <text evidence="7">The sequence shown here is derived from an EMBL/GenBank/DDBJ whole genome shotgun (WGS) entry which is preliminary data.</text>
</comment>
<protein>
    <submittedName>
        <fullName evidence="7">NADPH-dependent FMN reductase</fullName>
    </submittedName>
</protein>
<name>N6VSE1_9EURY</name>
<dbReference type="InterPro" id="IPR029039">
    <property type="entry name" value="Flavoprotein-like_sf"/>
</dbReference>
<dbReference type="InterPro" id="IPR005025">
    <property type="entry name" value="FMN_Rdtase-like_dom"/>
</dbReference>
<dbReference type="EMBL" id="APMM01000001">
    <property type="protein sequence ID" value="ENN96795.1"/>
    <property type="molecule type" value="Genomic_DNA"/>
</dbReference>
<dbReference type="PANTHER" id="PTHR43278:SF3">
    <property type="entry name" value="IRON-SULFUR FLAVOPROTEIN MJ0731"/>
    <property type="match status" value="1"/>
</dbReference>
<keyword evidence="8" id="KW-1185">Reference proteome</keyword>
<evidence type="ECO:0000313" key="7">
    <source>
        <dbReference type="EMBL" id="ENN96795.1"/>
    </source>
</evidence>
<gene>
    <name evidence="7" type="ORF">J422_00040</name>
</gene>
<organism evidence="7 8">
    <name type="scientific">Methanocaldococcus villosus KIN24-T80</name>
    <dbReference type="NCBI Taxonomy" id="1069083"/>
    <lineage>
        <taxon>Archaea</taxon>
        <taxon>Methanobacteriati</taxon>
        <taxon>Methanobacteriota</taxon>
        <taxon>Methanomada group</taxon>
        <taxon>Methanococci</taxon>
        <taxon>Methanococcales</taxon>
        <taxon>Methanocaldococcaceae</taxon>
        <taxon>Methanocaldococcus</taxon>
    </lineage>
</organism>
<dbReference type="OrthoDB" id="9059at2157"/>
<dbReference type="Pfam" id="PF03358">
    <property type="entry name" value="FMN_red"/>
    <property type="match status" value="1"/>
</dbReference>
<evidence type="ECO:0000256" key="5">
    <source>
        <dbReference type="ARBA" id="ARBA00038292"/>
    </source>
</evidence>
<dbReference type="STRING" id="1069083.GCA_000371805_01159"/>
<evidence type="ECO:0000256" key="3">
    <source>
        <dbReference type="ARBA" id="ARBA00022630"/>
    </source>
</evidence>
<keyword evidence="4" id="KW-0288">FMN</keyword>
<dbReference type="Gene3D" id="3.40.50.360">
    <property type="match status" value="1"/>
</dbReference>
<evidence type="ECO:0000259" key="6">
    <source>
        <dbReference type="Pfam" id="PF03358"/>
    </source>
</evidence>
<dbReference type="GO" id="GO:0016491">
    <property type="term" value="F:oxidoreductase activity"/>
    <property type="evidence" value="ECO:0007669"/>
    <property type="project" value="InterPro"/>
</dbReference>
<evidence type="ECO:0000313" key="8">
    <source>
        <dbReference type="Proteomes" id="UP000053695"/>
    </source>
</evidence>
<evidence type="ECO:0000256" key="1">
    <source>
        <dbReference type="ARBA" id="ARBA00001917"/>
    </source>
</evidence>
<evidence type="ECO:0000256" key="4">
    <source>
        <dbReference type="ARBA" id="ARBA00022643"/>
    </source>
</evidence>
<proteinExistence type="inferred from homology"/>
<dbReference type="PANTHER" id="PTHR43278">
    <property type="entry name" value="NAD(P)H-DEPENDENT FMN-CONTAINING OXIDOREDUCTASE YWQN-RELATED"/>
    <property type="match status" value="1"/>
</dbReference>
<comment type="similarity">
    <text evidence="5">Belongs to the SsuE family. Isf subfamily.</text>
</comment>
<accession>N6VSE1</accession>